<keyword evidence="7" id="KW-1185">Reference proteome</keyword>
<organism evidence="6 7">
    <name type="scientific">Actinomadura meyerae</name>
    <dbReference type="NCBI Taxonomy" id="240840"/>
    <lineage>
        <taxon>Bacteria</taxon>
        <taxon>Bacillati</taxon>
        <taxon>Actinomycetota</taxon>
        <taxon>Actinomycetes</taxon>
        <taxon>Streptosporangiales</taxon>
        <taxon>Thermomonosporaceae</taxon>
        <taxon>Actinomadura</taxon>
    </lineage>
</organism>
<feature type="domain" description="Fe-containing alcohol dehydrogenase-like C-terminal" evidence="5">
    <location>
        <begin position="167"/>
        <end position="346"/>
    </location>
</feature>
<dbReference type="PANTHER" id="PTHR11496:SF102">
    <property type="entry name" value="ALCOHOL DEHYDROGENASE 4"/>
    <property type="match status" value="1"/>
</dbReference>
<feature type="domain" description="Alcohol dehydrogenase iron-type/glycerol dehydrogenase GldA" evidence="4">
    <location>
        <begin position="12"/>
        <end position="155"/>
    </location>
</feature>
<dbReference type="InterPro" id="IPR034786">
    <property type="entry name" value="MAR"/>
</dbReference>
<dbReference type="Proteomes" id="UP000198318">
    <property type="component" value="Unassembled WGS sequence"/>
</dbReference>
<dbReference type="InterPro" id="IPR001670">
    <property type="entry name" value="ADH_Fe/GldA"/>
</dbReference>
<reference evidence="6 7" key="1">
    <citation type="submission" date="2017-06" db="EMBL/GenBank/DDBJ databases">
        <authorList>
            <person name="Kim H.J."/>
            <person name="Triplett B.A."/>
        </authorList>
    </citation>
    <scope>NUCLEOTIDE SEQUENCE [LARGE SCALE GENOMIC DNA]</scope>
    <source>
        <strain evidence="6 7">DSM 44715</strain>
    </source>
</reference>
<evidence type="ECO:0000259" key="4">
    <source>
        <dbReference type="Pfam" id="PF00465"/>
    </source>
</evidence>
<dbReference type="Gene3D" id="1.20.1090.10">
    <property type="entry name" value="Dehydroquinate synthase-like - alpha domain"/>
    <property type="match status" value="1"/>
</dbReference>
<evidence type="ECO:0000259" key="5">
    <source>
        <dbReference type="Pfam" id="PF25137"/>
    </source>
</evidence>
<keyword evidence="3" id="KW-0520">NAD</keyword>
<protein>
    <submittedName>
        <fullName evidence="6">Maleylacetate reductase</fullName>
    </submittedName>
</protein>
<dbReference type="InterPro" id="IPR056798">
    <property type="entry name" value="ADH_Fe_C"/>
</dbReference>
<dbReference type="Pfam" id="PF25137">
    <property type="entry name" value="ADH_Fe_C"/>
    <property type="match status" value="1"/>
</dbReference>
<evidence type="ECO:0000256" key="1">
    <source>
        <dbReference type="ARBA" id="ARBA00007358"/>
    </source>
</evidence>
<dbReference type="Gene3D" id="3.40.50.1970">
    <property type="match status" value="1"/>
</dbReference>
<evidence type="ECO:0000256" key="2">
    <source>
        <dbReference type="ARBA" id="ARBA00023002"/>
    </source>
</evidence>
<comment type="similarity">
    <text evidence="1">Belongs to the iron-containing alcohol dehydrogenase family.</text>
</comment>
<dbReference type="Pfam" id="PF00465">
    <property type="entry name" value="Fe-ADH"/>
    <property type="match status" value="1"/>
</dbReference>
<dbReference type="AlphaFoldDB" id="A0A239LVH2"/>
<accession>A0A239LVH2</accession>
<dbReference type="GO" id="GO:0018506">
    <property type="term" value="F:maleylacetate reductase activity"/>
    <property type="evidence" value="ECO:0007669"/>
    <property type="project" value="InterPro"/>
</dbReference>
<dbReference type="GO" id="GO:0004022">
    <property type="term" value="F:alcohol dehydrogenase (NAD+) activity"/>
    <property type="evidence" value="ECO:0007669"/>
    <property type="project" value="TreeGrafter"/>
</dbReference>
<keyword evidence="2" id="KW-0560">Oxidoreductase</keyword>
<sequence length="355" mass="35928">MDALRFTYRPLPVRVVFGAGVLAELPAEVDALGLSRVLVLATPGRRADAEGVAAALGGRLAGVHAGAVMHVPADAAAEAGRVAAAAGADGLVAFGGGSAVGLAKAVAKETGLPIAAVPTTYSGSEMTPVWGMTEDGVKRTGRDERVLARTVLYDPSLTLGLPPAVSAASAMNAAAHAVEALYAPDASPVVSLMAEEAVRVLAEALPEVVREPGALPARTRALYGAWLGGTCLSATTMGLHHRLCHILGGSLNLPHAETHTVLLPHALAYNAPAAPDAVRALSRALGGDDPARALWELSGSLGLPRSLKDLGADPAHLDDVVARAAAGGFANPRPVEEAGLRVLLGNAWEGRPPGA</sequence>
<dbReference type="InterPro" id="IPR039697">
    <property type="entry name" value="Alcohol_dehydrogenase_Fe"/>
</dbReference>
<dbReference type="PANTHER" id="PTHR11496">
    <property type="entry name" value="ALCOHOL DEHYDROGENASE"/>
    <property type="match status" value="1"/>
</dbReference>
<dbReference type="RefSeq" id="WP_089328246.1">
    <property type="nucleotide sequence ID" value="NZ_FZOR01000024.1"/>
</dbReference>
<dbReference type="OrthoDB" id="3812122at2"/>
<dbReference type="GO" id="GO:0046872">
    <property type="term" value="F:metal ion binding"/>
    <property type="evidence" value="ECO:0007669"/>
    <property type="project" value="InterPro"/>
</dbReference>
<evidence type="ECO:0000313" key="7">
    <source>
        <dbReference type="Proteomes" id="UP000198318"/>
    </source>
</evidence>
<dbReference type="EMBL" id="FZOR01000024">
    <property type="protein sequence ID" value="SNT33868.1"/>
    <property type="molecule type" value="Genomic_DNA"/>
</dbReference>
<dbReference type="CDD" id="cd08177">
    <property type="entry name" value="MAR"/>
    <property type="match status" value="1"/>
</dbReference>
<name>A0A239LVH2_9ACTN</name>
<proteinExistence type="inferred from homology"/>
<gene>
    <name evidence="6" type="ORF">SAMN05443665_102442</name>
</gene>
<evidence type="ECO:0000256" key="3">
    <source>
        <dbReference type="ARBA" id="ARBA00023027"/>
    </source>
</evidence>
<evidence type="ECO:0000313" key="6">
    <source>
        <dbReference type="EMBL" id="SNT33868.1"/>
    </source>
</evidence>
<dbReference type="SUPFAM" id="SSF56796">
    <property type="entry name" value="Dehydroquinate synthase-like"/>
    <property type="match status" value="1"/>
</dbReference>